<accession>A0ABW1I0P8</accession>
<dbReference type="RefSeq" id="WP_377538814.1">
    <property type="nucleotide sequence ID" value="NZ_JBHSQQ010000444.1"/>
</dbReference>
<feature type="non-terminal residue" evidence="2">
    <location>
        <position position="1"/>
    </location>
</feature>
<proteinExistence type="predicted"/>
<keyword evidence="1" id="KW-1133">Transmembrane helix</keyword>
<comment type="caution">
    <text evidence="2">The sequence shown here is derived from an EMBL/GenBank/DDBJ whole genome shotgun (WGS) entry which is preliminary data.</text>
</comment>
<keyword evidence="3" id="KW-1185">Reference proteome</keyword>
<dbReference type="GO" id="GO:0051073">
    <property type="term" value="F:adenosylcobinamide-GDP ribazoletransferase activity"/>
    <property type="evidence" value="ECO:0007669"/>
    <property type="project" value="UniProtKB-EC"/>
</dbReference>
<reference evidence="3" key="1">
    <citation type="journal article" date="2019" name="Int. J. Syst. Evol. Microbiol.">
        <title>The Global Catalogue of Microorganisms (GCM) 10K type strain sequencing project: providing services to taxonomists for standard genome sequencing and annotation.</title>
        <authorList>
            <consortium name="The Broad Institute Genomics Platform"/>
            <consortium name="The Broad Institute Genome Sequencing Center for Infectious Disease"/>
            <person name="Wu L."/>
            <person name="Ma J."/>
        </authorList>
    </citation>
    <scope>NUCLEOTIDE SEQUENCE [LARGE SCALE GENOMIC DNA]</scope>
    <source>
        <strain evidence="3">CGMCC 4.7173</strain>
    </source>
</reference>
<dbReference type="InterPro" id="IPR003805">
    <property type="entry name" value="CobS"/>
</dbReference>
<dbReference type="Pfam" id="PF02654">
    <property type="entry name" value="CobS"/>
    <property type="match status" value="1"/>
</dbReference>
<feature type="transmembrane region" description="Helical" evidence="1">
    <location>
        <begin position="23"/>
        <end position="40"/>
    </location>
</feature>
<organism evidence="2 3">
    <name type="scientific">Micromonospora harpali</name>
    <dbReference type="NCBI Taxonomy" id="1490225"/>
    <lineage>
        <taxon>Bacteria</taxon>
        <taxon>Bacillati</taxon>
        <taxon>Actinomycetota</taxon>
        <taxon>Actinomycetes</taxon>
        <taxon>Micromonosporales</taxon>
        <taxon>Micromonosporaceae</taxon>
        <taxon>Micromonospora</taxon>
    </lineage>
</organism>
<protein>
    <submittedName>
        <fullName evidence="2">Adenosylcobinamide-GDP ribazoletransferase</fullName>
        <ecNumber evidence="2">2.7.8.26</ecNumber>
    </submittedName>
</protein>
<dbReference type="Proteomes" id="UP001596207">
    <property type="component" value="Unassembled WGS sequence"/>
</dbReference>
<gene>
    <name evidence="2" type="ORF">ACFPZ4_31520</name>
</gene>
<name>A0ABW1I0P8_9ACTN</name>
<dbReference type="EC" id="2.7.8.26" evidence="2"/>
<evidence type="ECO:0000256" key="1">
    <source>
        <dbReference type="SAM" id="Phobius"/>
    </source>
</evidence>
<evidence type="ECO:0000313" key="2">
    <source>
        <dbReference type="EMBL" id="MFC5945977.1"/>
    </source>
</evidence>
<evidence type="ECO:0000313" key="3">
    <source>
        <dbReference type="Proteomes" id="UP001596207"/>
    </source>
</evidence>
<keyword evidence="1" id="KW-0812">Transmembrane</keyword>
<sequence>LGAAAAALAAVAARPGRPWQGPVAVLAALTVAVLLLRHLVRRLGGITGDVLGATVEVVTTLVYLGLAATR</sequence>
<keyword evidence="2" id="KW-0808">Transferase</keyword>
<dbReference type="EMBL" id="JBHSQQ010000444">
    <property type="protein sequence ID" value="MFC5945977.1"/>
    <property type="molecule type" value="Genomic_DNA"/>
</dbReference>
<keyword evidence="1" id="KW-0472">Membrane</keyword>